<name>A0A6A4HCF7_9AGAR</name>
<reference evidence="5" key="1">
    <citation type="journal article" date="2019" name="Environ. Microbiol.">
        <title>Fungal ecological strategies reflected in gene transcription - a case study of two litter decomposers.</title>
        <authorList>
            <person name="Barbi F."/>
            <person name="Kohler A."/>
            <person name="Barry K."/>
            <person name="Baskaran P."/>
            <person name="Daum C."/>
            <person name="Fauchery L."/>
            <person name="Ihrmark K."/>
            <person name="Kuo A."/>
            <person name="LaButti K."/>
            <person name="Lipzen A."/>
            <person name="Morin E."/>
            <person name="Grigoriev I.V."/>
            <person name="Henrissat B."/>
            <person name="Lindahl B."/>
            <person name="Martin F."/>
        </authorList>
    </citation>
    <scope>NUCLEOTIDE SEQUENCE</scope>
    <source>
        <strain evidence="5">JB14</strain>
    </source>
</reference>
<evidence type="ECO:0000256" key="1">
    <source>
        <dbReference type="ARBA" id="ARBA00005234"/>
    </source>
</evidence>
<keyword evidence="6" id="KW-1185">Reference proteome</keyword>
<evidence type="ECO:0000313" key="5">
    <source>
        <dbReference type="EMBL" id="KAE9395338.1"/>
    </source>
</evidence>
<dbReference type="InterPro" id="IPR038765">
    <property type="entry name" value="Papain-like_cys_pep_sf"/>
</dbReference>
<dbReference type="GO" id="GO:0006508">
    <property type="term" value="P:proteolysis"/>
    <property type="evidence" value="ECO:0007669"/>
    <property type="project" value="UniProtKB-KW"/>
</dbReference>
<protein>
    <recommendedName>
        <fullName evidence="4">Ubiquitin-like protease family profile domain-containing protein</fullName>
    </recommendedName>
</protein>
<gene>
    <name evidence="5" type="ORF">BT96DRAFT_826384</name>
</gene>
<comment type="similarity">
    <text evidence="1">Belongs to the peptidase C48 family.</text>
</comment>
<dbReference type="EMBL" id="ML769533">
    <property type="protein sequence ID" value="KAE9395338.1"/>
    <property type="molecule type" value="Genomic_DNA"/>
</dbReference>
<accession>A0A6A4HCF7</accession>
<dbReference type="GO" id="GO:0019783">
    <property type="term" value="F:ubiquitin-like protein peptidase activity"/>
    <property type="evidence" value="ECO:0007669"/>
    <property type="project" value="UniProtKB-ARBA"/>
</dbReference>
<evidence type="ECO:0000256" key="2">
    <source>
        <dbReference type="ARBA" id="ARBA00022670"/>
    </source>
</evidence>
<keyword evidence="3" id="KW-0378">Hydrolase</keyword>
<sequence>MLAHWKELAAIRSRQNTWRQSLASLFTTASTVKDADLVEIAHQAESAISELEWGGCVQVVFPSTETAILASYCTKEWLSDNHMVHYISWLTEELRQNLCTEKVMFRDSFFLELVCRAYDAREEYLTDIKLYGWLHQAAQKLVTGENVELATFANPGGVHWTPVVLNFMKKSITYADSFAPGQRAEMEPRLKEALEWWTFLHTGEEFTYEEMAIGSQDDSWNCAIFAGNALAHRYLPVQNPLIRSRDEATKQRLELLLWVVRKENKLMVRKICCCL</sequence>
<organism evidence="5 6">
    <name type="scientific">Gymnopus androsaceus JB14</name>
    <dbReference type="NCBI Taxonomy" id="1447944"/>
    <lineage>
        <taxon>Eukaryota</taxon>
        <taxon>Fungi</taxon>
        <taxon>Dikarya</taxon>
        <taxon>Basidiomycota</taxon>
        <taxon>Agaricomycotina</taxon>
        <taxon>Agaricomycetes</taxon>
        <taxon>Agaricomycetidae</taxon>
        <taxon>Agaricales</taxon>
        <taxon>Marasmiineae</taxon>
        <taxon>Omphalotaceae</taxon>
        <taxon>Gymnopus</taxon>
    </lineage>
</organism>
<feature type="domain" description="Ubiquitin-like protease family profile" evidence="4">
    <location>
        <begin position="38"/>
        <end position="233"/>
    </location>
</feature>
<dbReference type="AlphaFoldDB" id="A0A6A4HCF7"/>
<evidence type="ECO:0000313" key="6">
    <source>
        <dbReference type="Proteomes" id="UP000799118"/>
    </source>
</evidence>
<dbReference type="OrthoDB" id="2979847at2759"/>
<evidence type="ECO:0000259" key="4">
    <source>
        <dbReference type="PROSITE" id="PS50600"/>
    </source>
</evidence>
<dbReference type="PROSITE" id="PS50600">
    <property type="entry name" value="ULP_PROTEASE"/>
    <property type="match status" value="1"/>
</dbReference>
<keyword evidence="2" id="KW-0645">Protease</keyword>
<dbReference type="InterPro" id="IPR003653">
    <property type="entry name" value="Peptidase_C48_C"/>
</dbReference>
<dbReference type="SUPFAM" id="SSF54001">
    <property type="entry name" value="Cysteine proteinases"/>
    <property type="match status" value="1"/>
</dbReference>
<dbReference type="GO" id="GO:0008234">
    <property type="term" value="F:cysteine-type peptidase activity"/>
    <property type="evidence" value="ECO:0007669"/>
    <property type="project" value="InterPro"/>
</dbReference>
<dbReference type="Proteomes" id="UP000799118">
    <property type="component" value="Unassembled WGS sequence"/>
</dbReference>
<evidence type="ECO:0000256" key="3">
    <source>
        <dbReference type="ARBA" id="ARBA00022801"/>
    </source>
</evidence>
<dbReference type="Gene3D" id="3.40.395.10">
    <property type="entry name" value="Adenoviral Proteinase, Chain A"/>
    <property type="match status" value="1"/>
</dbReference>
<proteinExistence type="inferred from homology"/>